<dbReference type="RefSeq" id="WP_315724314.1">
    <property type="nucleotide sequence ID" value="NZ_JAVUPU010000002.1"/>
</dbReference>
<organism evidence="1 2">
    <name type="scientific">Sphingosinicella rhizophila</name>
    <dbReference type="NCBI Taxonomy" id="3050082"/>
    <lineage>
        <taxon>Bacteria</taxon>
        <taxon>Pseudomonadati</taxon>
        <taxon>Pseudomonadota</taxon>
        <taxon>Alphaproteobacteria</taxon>
        <taxon>Sphingomonadales</taxon>
        <taxon>Sphingosinicellaceae</taxon>
        <taxon>Sphingosinicella</taxon>
    </lineage>
</organism>
<gene>
    <name evidence="1" type="ORF">RQX22_05230</name>
</gene>
<dbReference type="Pfam" id="PF01244">
    <property type="entry name" value="Peptidase_M19"/>
    <property type="match status" value="1"/>
</dbReference>
<keyword evidence="2" id="KW-1185">Reference proteome</keyword>
<dbReference type="Proteomes" id="UP001259572">
    <property type="component" value="Unassembled WGS sequence"/>
</dbReference>
<name>A0ABU3Q4Y8_9SPHN</name>
<accession>A0ABU3Q4Y8</accession>
<dbReference type="SUPFAM" id="SSF51556">
    <property type="entry name" value="Metallo-dependent hydrolases"/>
    <property type="match status" value="1"/>
</dbReference>
<evidence type="ECO:0000313" key="2">
    <source>
        <dbReference type="Proteomes" id="UP001259572"/>
    </source>
</evidence>
<keyword evidence="1" id="KW-0645">Protease</keyword>
<dbReference type="InterPro" id="IPR008257">
    <property type="entry name" value="Pept_M19"/>
</dbReference>
<dbReference type="Gene3D" id="3.20.20.140">
    <property type="entry name" value="Metal-dependent hydrolases"/>
    <property type="match status" value="1"/>
</dbReference>
<dbReference type="InterPro" id="IPR032466">
    <property type="entry name" value="Metal_Hydrolase"/>
</dbReference>
<reference evidence="1 2" key="1">
    <citation type="submission" date="2023-05" db="EMBL/GenBank/DDBJ databases">
        <authorList>
            <person name="Guo Y."/>
        </authorList>
    </citation>
    <scope>NUCLEOTIDE SEQUENCE [LARGE SCALE GENOMIC DNA]</scope>
    <source>
        <strain evidence="1 2">GR2756</strain>
    </source>
</reference>
<dbReference type="EC" id="3.4.13.-" evidence="1"/>
<dbReference type="PROSITE" id="PS51365">
    <property type="entry name" value="RENAL_DIPEPTIDASE_2"/>
    <property type="match status" value="1"/>
</dbReference>
<comment type="caution">
    <text evidence="1">The sequence shown here is derived from an EMBL/GenBank/DDBJ whole genome shotgun (WGS) entry which is preliminary data.</text>
</comment>
<keyword evidence="1" id="KW-0224">Dipeptidase</keyword>
<dbReference type="PANTHER" id="PTHR10443:SF12">
    <property type="entry name" value="DIPEPTIDASE"/>
    <property type="match status" value="1"/>
</dbReference>
<dbReference type="GO" id="GO:0016805">
    <property type="term" value="F:dipeptidase activity"/>
    <property type="evidence" value="ECO:0007669"/>
    <property type="project" value="UniProtKB-KW"/>
</dbReference>
<protein>
    <submittedName>
        <fullName evidence="1">Membrane dipeptidase</fullName>
        <ecNumber evidence="1">3.4.13.-</ecNumber>
    </submittedName>
</protein>
<proteinExistence type="predicted"/>
<sequence>MTGAPWQRLHDSAIVIDAVCPLASDPDYLEWYRQGGVTALAPTIGSTEGKGETLTRLAPWHRLLRERDDLLLIRTASDIGVAKATGRLGIYFHFQGTDPIEDDLDLIDLYKSLGVGMIQLAYNRRNRVGDGCEESSDAGLSRFGCKLVERLNAARIIVDCSHTGQRTAMQAVERSAAPVVLSHSNVAAIHATPRNVSWDLIDAIAQSGGVIGVVAFPGLVAADPRPSIDQLIVHIDALVGRVGVDHVGLGLDYYSMQAGVASDDDALATYEQALCEGIWTSAYPKPPHHYPQGMEIPSKLSELTRQLSLHGYTEKEIRKILGENWLRIMKMVWG</sequence>
<keyword evidence="1" id="KW-0378">Hydrolase</keyword>
<dbReference type="EMBL" id="JAVUPU010000002">
    <property type="protein sequence ID" value="MDT9598352.1"/>
    <property type="molecule type" value="Genomic_DNA"/>
</dbReference>
<dbReference type="PANTHER" id="PTHR10443">
    <property type="entry name" value="MICROSOMAL DIPEPTIDASE"/>
    <property type="match status" value="1"/>
</dbReference>
<evidence type="ECO:0000313" key="1">
    <source>
        <dbReference type="EMBL" id="MDT9598352.1"/>
    </source>
</evidence>